<dbReference type="Pfam" id="PF05947">
    <property type="entry name" value="T6SS_TssF"/>
    <property type="match status" value="1"/>
</dbReference>
<dbReference type="KEGG" id="bcai:K788_0002502"/>
<evidence type="ECO:0000313" key="1">
    <source>
        <dbReference type="EMBL" id="ALL64999.1"/>
    </source>
</evidence>
<proteinExistence type="predicted"/>
<protein>
    <submittedName>
        <fullName evidence="1">Protein ImpG/VasA</fullName>
    </submittedName>
</protein>
<name>A0A0P0R9H5_9BURK</name>
<dbReference type="Proteomes" id="UP000019146">
    <property type="component" value="Chromosome 1"/>
</dbReference>
<accession>A0A0P0R9H5</accession>
<reference evidence="1 2" key="1">
    <citation type="journal article" date="2014" name="Genome Announc.">
        <title>Draft Genome Sequence of the Haloacid-Degrading Burkholderia caribensis Strain MBA4.</title>
        <authorList>
            <person name="Pan Y."/>
            <person name="Kong K.F."/>
            <person name="Tsang J.S."/>
        </authorList>
    </citation>
    <scope>NUCLEOTIDE SEQUENCE [LARGE SCALE GENOMIC DNA]</scope>
    <source>
        <strain evidence="1 2">MBA4</strain>
    </source>
</reference>
<dbReference type="InterPro" id="IPR010272">
    <property type="entry name" value="T6SS_TssF"/>
</dbReference>
<dbReference type="PANTHER" id="PTHR35370">
    <property type="entry name" value="CYTOPLASMIC PROTEIN-RELATED-RELATED"/>
    <property type="match status" value="1"/>
</dbReference>
<sequence length="279" mass="31617">MDPRLLDYYNQELLYMRELAGEFAQLHPKIARRLGMQAGEMTDPYVERLIESFSFMAARMQLKLDAEFPRFTGRLLEVIYPNYVAPTPSIAVARFFPSPKEGNLIEGFSVPRGTALKSRTPPNEKTVCEFRSSQDVTLYPLEITEARLTGIPPDIPMLDRYVPPHAQVRGALRLRLRCTGEANISDLVGLDRLPIYLAGDEQVTSSHLTSLGGLIRLDWMLLMAKAELISLTRVLETANPIPDMQVCRGKDILPMRCSITDIVADLIRTIKRYQIRVPR</sequence>
<dbReference type="PANTHER" id="PTHR35370:SF1">
    <property type="entry name" value="TYPE VI SECRETION SYSTEM COMPONENT TSSF1"/>
    <property type="match status" value="1"/>
</dbReference>
<evidence type="ECO:0000313" key="2">
    <source>
        <dbReference type="Proteomes" id="UP000019146"/>
    </source>
</evidence>
<organism evidence="1 2">
    <name type="scientific">Paraburkholderia caribensis MBA4</name>
    <dbReference type="NCBI Taxonomy" id="1323664"/>
    <lineage>
        <taxon>Bacteria</taxon>
        <taxon>Pseudomonadati</taxon>
        <taxon>Pseudomonadota</taxon>
        <taxon>Betaproteobacteria</taxon>
        <taxon>Burkholderiales</taxon>
        <taxon>Burkholderiaceae</taxon>
        <taxon>Paraburkholderia</taxon>
    </lineage>
</organism>
<gene>
    <name evidence="1" type="ORF">K788_0002502</name>
</gene>
<dbReference type="EMBL" id="CP012746">
    <property type="protein sequence ID" value="ALL64999.1"/>
    <property type="molecule type" value="Genomic_DNA"/>
</dbReference>
<dbReference type="AlphaFoldDB" id="A0A0P0R9H5"/>